<dbReference type="Proteomes" id="UP000689195">
    <property type="component" value="Unassembled WGS sequence"/>
</dbReference>
<dbReference type="Pfam" id="PF03638">
    <property type="entry name" value="TCR"/>
    <property type="match status" value="2"/>
</dbReference>
<comment type="caution">
    <text evidence="5">The sequence shown here is derived from an EMBL/GenBank/DDBJ whole genome shotgun (WGS) entry which is preliminary data.</text>
</comment>
<keyword evidence="6" id="KW-1185">Reference proteome</keyword>
<dbReference type="GO" id="GO:0005634">
    <property type="term" value="C:nucleus"/>
    <property type="evidence" value="ECO:0007669"/>
    <property type="project" value="UniProtKB-SubCell"/>
</dbReference>
<evidence type="ECO:0000313" key="6">
    <source>
        <dbReference type="Proteomes" id="UP000689195"/>
    </source>
</evidence>
<evidence type="ECO:0000256" key="3">
    <source>
        <dbReference type="ARBA" id="ARBA00023242"/>
    </source>
</evidence>
<dbReference type="AlphaFoldDB" id="A0A8S1S0R2"/>
<feature type="domain" description="CRC" evidence="4">
    <location>
        <begin position="122"/>
        <end position="225"/>
    </location>
</feature>
<gene>
    <name evidence="5" type="ORF">PPENT_87.1.T0010579</name>
</gene>
<dbReference type="PANTHER" id="PTHR12446:SF34">
    <property type="entry name" value="PROTEIN LIN-54 HOMOLOG"/>
    <property type="match status" value="1"/>
</dbReference>
<evidence type="ECO:0000313" key="5">
    <source>
        <dbReference type="EMBL" id="CAD8132374.1"/>
    </source>
</evidence>
<proteinExistence type="inferred from homology"/>
<organism evidence="5 6">
    <name type="scientific">Paramecium pentaurelia</name>
    <dbReference type="NCBI Taxonomy" id="43138"/>
    <lineage>
        <taxon>Eukaryota</taxon>
        <taxon>Sar</taxon>
        <taxon>Alveolata</taxon>
        <taxon>Ciliophora</taxon>
        <taxon>Intramacronucleata</taxon>
        <taxon>Oligohymenophorea</taxon>
        <taxon>Peniculida</taxon>
        <taxon>Parameciidae</taxon>
        <taxon>Paramecium</taxon>
    </lineage>
</organism>
<sequence length="297" mass="34736">MKTRGSKKHILTPKISIETQQKQEEKIGDPIITKVDMDNEDQIKQTSVINFHYNQGIKKLQITKSYPIEKSGFKANKTRSKPIILDLFNSIKQGQDNKLYDVMDVNQYMLLKDQQQSQNIPKSLRCKCNKSMCLKQYCDCFANGNMCTNQCQCQGCHNSEEYMEEREEAINKLKIQNSSFEKEAPVGISCKCKKSKCTKKYCDCYQNKQKCNDNCQCNNCENQLEKVEYIEQRLNQHSLSQFDENSRYPKSPIICRGQYLFRRNDSMNYSNSFGYSRKILIQQEGPYYLKQDSQGFN</sequence>
<dbReference type="EMBL" id="CAJJDO010000001">
    <property type="protein sequence ID" value="CAD8132374.1"/>
    <property type="molecule type" value="Genomic_DNA"/>
</dbReference>
<dbReference type="PROSITE" id="PS51634">
    <property type="entry name" value="CRC"/>
    <property type="match status" value="1"/>
</dbReference>
<dbReference type="SMART" id="SM01114">
    <property type="entry name" value="CXC"/>
    <property type="match status" value="2"/>
</dbReference>
<dbReference type="GO" id="GO:0006355">
    <property type="term" value="P:regulation of DNA-templated transcription"/>
    <property type="evidence" value="ECO:0007669"/>
    <property type="project" value="TreeGrafter"/>
</dbReference>
<comment type="subcellular location">
    <subcellularLocation>
        <location evidence="1">Nucleus</location>
    </subcellularLocation>
</comment>
<name>A0A8S1S0R2_9CILI</name>
<dbReference type="PANTHER" id="PTHR12446">
    <property type="entry name" value="TESMIN/TSO1-RELATED"/>
    <property type="match status" value="1"/>
</dbReference>
<accession>A0A8S1S0R2</accession>
<comment type="similarity">
    <text evidence="2">Belongs to the lin-54 family.</text>
</comment>
<dbReference type="InterPro" id="IPR005172">
    <property type="entry name" value="CRC"/>
</dbReference>
<reference evidence="5" key="1">
    <citation type="submission" date="2021-01" db="EMBL/GenBank/DDBJ databases">
        <authorList>
            <consortium name="Genoscope - CEA"/>
            <person name="William W."/>
        </authorList>
    </citation>
    <scope>NUCLEOTIDE SEQUENCE</scope>
</reference>
<dbReference type="InterPro" id="IPR028307">
    <property type="entry name" value="Lin-54_fam"/>
</dbReference>
<dbReference type="OrthoDB" id="301213at2759"/>
<evidence type="ECO:0000259" key="4">
    <source>
        <dbReference type="PROSITE" id="PS51634"/>
    </source>
</evidence>
<evidence type="ECO:0000256" key="1">
    <source>
        <dbReference type="ARBA" id="ARBA00004123"/>
    </source>
</evidence>
<evidence type="ECO:0000256" key="2">
    <source>
        <dbReference type="ARBA" id="ARBA00007267"/>
    </source>
</evidence>
<dbReference type="InterPro" id="IPR033467">
    <property type="entry name" value="Tesmin/TSO1-like_CXC"/>
</dbReference>
<protein>
    <recommendedName>
        <fullName evidence="4">CRC domain-containing protein</fullName>
    </recommendedName>
</protein>
<keyword evidence="3" id="KW-0539">Nucleus</keyword>